<proteinExistence type="predicted"/>
<accession>A0A3S4Y0W6</accession>
<keyword evidence="1" id="KW-0812">Transmembrane</keyword>
<evidence type="ECO:0000313" key="2">
    <source>
        <dbReference type="EMBL" id="VEH66303.1"/>
    </source>
</evidence>
<dbReference type="AlphaFoldDB" id="A0A3S4Y0W6"/>
<dbReference type="EMBL" id="LR134405">
    <property type="protein sequence ID" value="VEH66303.1"/>
    <property type="molecule type" value="Genomic_DNA"/>
</dbReference>
<protein>
    <submittedName>
        <fullName evidence="2">Arginine/ornithine antiporter</fullName>
    </submittedName>
</protein>
<sequence length="97" mass="11090">MKLSIQQNAPWYVKLTGFMASLYGLWILYASGLNYLLLSVLLYVPGIGLFLYSRYQHQGGKFNLNIWEKLVLIIIAYLFIQAVHSAFTPFSLLSGIR</sequence>
<evidence type="ECO:0000256" key="1">
    <source>
        <dbReference type="SAM" id="Phobius"/>
    </source>
</evidence>
<organism evidence="2 3">
    <name type="scientific">Rodentibacter pneumotropicus</name>
    <dbReference type="NCBI Taxonomy" id="758"/>
    <lineage>
        <taxon>Bacteria</taxon>
        <taxon>Pseudomonadati</taxon>
        <taxon>Pseudomonadota</taxon>
        <taxon>Gammaproteobacteria</taxon>
        <taxon>Pasteurellales</taxon>
        <taxon>Pasteurellaceae</taxon>
        <taxon>Rodentibacter</taxon>
    </lineage>
</organism>
<dbReference type="Proteomes" id="UP000278733">
    <property type="component" value="Chromosome"/>
</dbReference>
<keyword evidence="1" id="KW-0472">Membrane</keyword>
<reference evidence="2 3" key="1">
    <citation type="submission" date="2018-12" db="EMBL/GenBank/DDBJ databases">
        <authorList>
            <consortium name="Pathogen Informatics"/>
        </authorList>
    </citation>
    <scope>NUCLEOTIDE SEQUENCE [LARGE SCALE GENOMIC DNA]</scope>
    <source>
        <strain evidence="2 3">NCTC8284</strain>
    </source>
</reference>
<evidence type="ECO:0000313" key="3">
    <source>
        <dbReference type="Proteomes" id="UP000278733"/>
    </source>
</evidence>
<dbReference type="KEGG" id="rpne:NCTC8284_01465"/>
<gene>
    <name evidence="2" type="primary">ydgI_1</name>
    <name evidence="2" type="ORF">NCTC8284_01465</name>
</gene>
<name>A0A3S4Y0W6_9PAST</name>
<feature type="transmembrane region" description="Helical" evidence="1">
    <location>
        <begin position="67"/>
        <end position="87"/>
    </location>
</feature>
<keyword evidence="1" id="KW-1133">Transmembrane helix</keyword>